<evidence type="ECO:0000313" key="7">
    <source>
        <dbReference type="Proteomes" id="UP000248090"/>
    </source>
</evidence>
<dbReference type="Pfam" id="PF07690">
    <property type="entry name" value="MFS_1"/>
    <property type="match status" value="1"/>
</dbReference>
<feature type="domain" description="Major facilitator superfamily (MFS) profile" evidence="5">
    <location>
        <begin position="9"/>
        <end position="392"/>
    </location>
</feature>
<keyword evidence="2 4" id="KW-1133">Transmembrane helix</keyword>
<accession>A0ABX5LW61</accession>
<dbReference type="InterPro" id="IPR036259">
    <property type="entry name" value="MFS_trans_sf"/>
</dbReference>
<feature type="transmembrane region" description="Helical" evidence="4">
    <location>
        <begin position="277"/>
        <end position="295"/>
    </location>
</feature>
<feature type="transmembrane region" description="Helical" evidence="4">
    <location>
        <begin position="138"/>
        <end position="157"/>
    </location>
</feature>
<gene>
    <name evidence="6" type="ORF">WH50_15845</name>
</gene>
<feature type="transmembrane region" description="Helical" evidence="4">
    <location>
        <begin position="78"/>
        <end position="100"/>
    </location>
</feature>
<feature type="transmembrane region" description="Helical" evidence="4">
    <location>
        <begin position="333"/>
        <end position="356"/>
    </location>
</feature>
<feature type="transmembrane region" description="Helical" evidence="4">
    <location>
        <begin position="301"/>
        <end position="321"/>
    </location>
</feature>
<feature type="transmembrane region" description="Helical" evidence="4">
    <location>
        <begin position="212"/>
        <end position="231"/>
    </location>
</feature>
<sequence>MSTSSSRLPWLVLAAGSLILALNLGIRQTMSLLIPDMLTMPTLSLSAMGLAFAIQNLIWGVASPLAGMLADRFGTARVLALGALIYAGGLVLTTYVTTAWQLNLNLGLILGLGVGATTFPLVLSAVGRAFPPEQRSRALGLASAGGSVGQFLMAPIMDSLNRHFGWQEALLLVALMALLILPCAMQLKGRPAQPAAGMSLRQAVQQAGEHKGYWLLNLGFFVCGFHVAFIATHLPTYISLCGMSSQVSANGLAMIGLFNIFGSLTAGFLGARYRPKWLLSAIYGLRALVILLFWLAPKTPIVVLMFTAAIGFLWLSTVPLTTGTLAQIFGSTYMATLFGVVMLSHQIGAFFGAWLGGTLMDMTGSFDLMWGISIALGLMAMVIHLPVDDRPVSARTQPSAA</sequence>
<dbReference type="PANTHER" id="PTHR11360">
    <property type="entry name" value="MONOCARBOXYLATE TRANSPORTER"/>
    <property type="match status" value="1"/>
</dbReference>
<feature type="transmembrane region" description="Helical" evidence="4">
    <location>
        <begin position="251"/>
        <end position="270"/>
    </location>
</feature>
<feature type="transmembrane region" description="Helical" evidence="4">
    <location>
        <begin position="106"/>
        <end position="126"/>
    </location>
</feature>
<feature type="transmembrane region" description="Helical" evidence="4">
    <location>
        <begin position="368"/>
        <end position="387"/>
    </location>
</feature>
<evidence type="ECO:0000259" key="5">
    <source>
        <dbReference type="PROSITE" id="PS50850"/>
    </source>
</evidence>
<name>A0ABX5LW61_9GAMM</name>
<feature type="transmembrane region" description="Helical" evidence="4">
    <location>
        <begin position="169"/>
        <end position="187"/>
    </location>
</feature>
<keyword evidence="7" id="KW-1185">Reference proteome</keyword>
<evidence type="ECO:0000256" key="2">
    <source>
        <dbReference type="ARBA" id="ARBA00022989"/>
    </source>
</evidence>
<evidence type="ECO:0000313" key="6">
    <source>
        <dbReference type="EMBL" id="PXF30404.1"/>
    </source>
</evidence>
<dbReference type="PROSITE" id="PS50850">
    <property type="entry name" value="MFS"/>
    <property type="match status" value="1"/>
</dbReference>
<evidence type="ECO:0000256" key="3">
    <source>
        <dbReference type="ARBA" id="ARBA00023136"/>
    </source>
</evidence>
<keyword evidence="3 4" id="KW-0472">Membrane</keyword>
<dbReference type="EMBL" id="LAPT01000077">
    <property type="protein sequence ID" value="PXF30404.1"/>
    <property type="molecule type" value="Genomic_DNA"/>
</dbReference>
<feature type="transmembrane region" description="Helical" evidence="4">
    <location>
        <begin position="43"/>
        <end position="66"/>
    </location>
</feature>
<keyword evidence="1 4" id="KW-0812">Transmembrane</keyword>
<dbReference type="CDD" id="cd17355">
    <property type="entry name" value="MFS_YcxA_like"/>
    <property type="match status" value="1"/>
</dbReference>
<evidence type="ECO:0000256" key="1">
    <source>
        <dbReference type="ARBA" id="ARBA00022692"/>
    </source>
</evidence>
<organism evidence="6 7">
    <name type="scientific">Pokkaliibacter plantistimulans</name>
    <dbReference type="NCBI Taxonomy" id="1635171"/>
    <lineage>
        <taxon>Bacteria</taxon>
        <taxon>Pseudomonadati</taxon>
        <taxon>Pseudomonadota</taxon>
        <taxon>Gammaproteobacteria</taxon>
        <taxon>Oceanospirillales</taxon>
        <taxon>Balneatrichaceae</taxon>
        <taxon>Pokkaliibacter</taxon>
    </lineage>
</organism>
<dbReference type="SUPFAM" id="SSF103473">
    <property type="entry name" value="MFS general substrate transporter"/>
    <property type="match status" value="1"/>
</dbReference>
<dbReference type="Proteomes" id="UP000248090">
    <property type="component" value="Unassembled WGS sequence"/>
</dbReference>
<dbReference type="InterPro" id="IPR050327">
    <property type="entry name" value="Proton-linked_MCT"/>
</dbReference>
<dbReference type="Gene3D" id="1.20.1250.20">
    <property type="entry name" value="MFS general substrate transporter like domains"/>
    <property type="match status" value="2"/>
</dbReference>
<proteinExistence type="predicted"/>
<dbReference type="InterPro" id="IPR011701">
    <property type="entry name" value="MFS"/>
</dbReference>
<protein>
    <submittedName>
        <fullName evidence="6">MFS transporter</fullName>
    </submittedName>
</protein>
<evidence type="ECO:0000256" key="4">
    <source>
        <dbReference type="SAM" id="Phobius"/>
    </source>
</evidence>
<reference evidence="6 7" key="1">
    <citation type="submission" date="2015-03" db="EMBL/GenBank/DDBJ databases">
        <authorList>
            <person name="Krishnan R."/>
            <person name="Midha S."/>
            <person name="Patil P.B."/>
            <person name="Rameshkumar N."/>
        </authorList>
    </citation>
    <scope>NUCLEOTIDE SEQUENCE [LARGE SCALE GENOMIC DNA]</scope>
    <source>
        <strain evidence="6 7">L1E11</strain>
    </source>
</reference>
<dbReference type="PANTHER" id="PTHR11360:SF284">
    <property type="entry name" value="EG:103B4.3 PROTEIN-RELATED"/>
    <property type="match status" value="1"/>
</dbReference>
<dbReference type="InterPro" id="IPR020846">
    <property type="entry name" value="MFS_dom"/>
</dbReference>
<comment type="caution">
    <text evidence="6">The sequence shown here is derived from an EMBL/GenBank/DDBJ whole genome shotgun (WGS) entry which is preliminary data.</text>
</comment>
<dbReference type="RefSeq" id="WP_110188190.1">
    <property type="nucleotide sequence ID" value="NZ_CP177354.1"/>
</dbReference>